<gene>
    <name evidence="11" type="ORF">QI30_10160</name>
</gene>
<dbReference type="GO" id="GO:0016020">
    <property type="term" value="C:membrane"/>
    <property type="evidence" value="ECO:0007669"/>
    <property type="project" value="UniProtKB-SubCell"/>
</dbReference>
<dbReference type="PANTHER" id="PTHR22683:SF41">
    <property type="entry name" value="DNA TRANSLOCASE FTSK"/>
    <property type="match status" value="1"/>
</dbReference>
<dbReference type="PROSITE" id="PS50901">
    <property type="entry name" value="FTSK"/>
    <property type="match status" value="1"/>
</dbReference>
<dbReference type="SUPFAM" id="SSF52540">
    <property type="entry name" value="P-loop containing nucleoside triphosphate hydrolases"/>
    <property type="match status" value="1"/>
</dbReference>
<feature type="region of interest" description="Disordered" evidence="8">
    <location>
        <begin position="1"/>
        <end position="40"/>
    </location>
</feature>
<evidence type="ECO:0000256" key="7">
    <source>
        <dbReference type="PROSITE-ProRule" id="PRU00289"/>
    </source>
</evidence>
<sequence>MASNKTKQTTTRKQQTTTTKRKSSKKPNARKTPMKKQATAKKRPSLSYEIVGLVLIAVAFITMFQFGLIGRFFQGLSKLLIGNWHLLLPIFMIWYAVYLMMRRTLPAFKNRYIWGVISLLCSVTLFSHIAMFNDLYNGESIDRNTSILSESWGLIVHEKSYIEPDGFLGGGLLGTVLYAVFHNLVDMTGSKIVAVLFIAIGIILLTGKALVPYLMEQIPKWREEIAKRRDEVMYAREEKMEEELEPVISDKSKQHKTSQKAKEETVIADSKSDSIKKPALNISAYTQNIAVEEEQPVVKEEEKIDKNSQKQQDTIMSEAGIVQNEAYDLPKMDLLALPPVKDQSAEFEVIEQNARTIEQTLDAFGVQANVTEVHLGPAVTEYEVLPERGVKVSKIVNLQDDMALALAAKDIRIEAPIPGKSAVGIEVPNKEISMVSLRSVLEASPSNKPDEKLVVGLGRDISGEAKLTKLNKMPHLLVAGSTGSGKSVCINSIIISILMRAKPHEVKMMMIDPKMVELSVYNGVPHLLAPVVTDPRKASEALKKVVSEMERRYDLFSHTGTRNIEGYNKHVDRFNEENNEKHPHLPFIVVIVDELADLMLVAAGDVEDSIMRLAQMARAAGIHLIIATQRPSVNVLTGVIKANIPSRIAFAVSSQIDSRTILDMGGAERLLGRGDMLFLPSGESKPTRVQGAFVSDEEVQDIVAYVISQQKAQYQEEMIPTDEDIAPEADEDTDELYNEAVRLVVEQDNASVSFLQRKLKIGYARAARIMDQMEEHGVVGPAEKSKPRQILISK</sequence>
<dbReference type="InterPro" id="IPR036390">
    <property type="entry name" value="WH_DNA-bd_sf"/>
</dbReference>
<feature type="transmembrane region" description="Helical" evidence="9">
    <location>
        <begin position="79"/>
        <end position="100"/>
    </location>
</feature>
<keyword evidence="4" id="KW-0159">Chromosome partition</keyword>
<dbReference type="InterPro" id="IPR036388">
    <property type="entry name" value="WH-like_DNA-bd_sf"/>
</dbReference>
<keyword evidence="6" id="KW-0238">DNA-binding</keyword>
<dbReference type="InterPro" id="IPR018541">
    <property type="entry name" value="Ftsk_gamma"/>
</dbReference>
<feature type="transmembrane region" description="Helical" evidence="9">
    <location>
        <begin position="166"/>
        <end position="185"/>
    </location>
</feature>
<dbReference type="GO" id="GO:0005524">
    <property type="term" value="F:ATP binding"/>
    <property type="evidence" value="ECO:0007669"/>
    <property type="project" value="UniProtKB-UniRule"/>
</dbReference>
<dbReference type="InterPro" id="IPR050206">
    <property type="entry name" value="FtsK/SpoIIIE/SftA"/>
</dbReference>
<evidence type="ECO:0000256" key="9">
    <source>
        <dbReference type="SAM" id="Phobius"/>
    </source>
</evidence>
<reference evidence="11 12" key="1">
    <citation type="submission" date="2014-11" db="EMBL/GenBank/DDBJ databases">
        <title>Genome sequence and analysis of novel Kurthia sp.</title>
        <authorList>
            <person name="Lawson J.N."/>
            <person name="Gonzalez J.E."/>
            <person name="Rinauldi L."/>
            <person name="Xuan Z."/>
            <person name="Firman A."/>
            <person name="Shaddox L."/>
            <person name="Trudeau A."/>
            <person name="Shah S."/>
            <person name="Reiman D."/>
        </authorList>
    </citation>
    <scope>NUCLEOTIDE SEQUENCE [LARGE SCALE GENOMIC DNA]</scope>
    <source>
        <strain evidence="11 12">3B1D</strain>
    </source>
</reference>
<comment type="similarity">
    <text evidence="2">Belongs to the FtsK/SpoIIIE/SftA family.</text>
</comment>
<dbReference type="InterPro" id="IPR041027">
    <property type="entry name" value="FtsK_alpha"/>
</dbReference>
<dbReference type="GO" id="GO:0007059">
    <property type="term" value="P:chromosome segregation"/>
    <property type="evidence" value="ECO:0007669"/>
    <property type="project" value="UniProtKB-KW"/>
</dbReference>
<dbReference type="SMART" id="SM00843">
    <property type="entry name" value="Ftsk_gamma"/>
    <property type="match status" value="1"/>
</dbReference>
<dbReference type="InterPro" id="IPR003593">
    <property type="entry name" value="AAA+_ATPase"/>
</dbReference>
<keyword evidence="12" id="KW-1185">Reference proteome</keyword>
<dbReference type="Proteomes" id="UP000288623">
    <property type="component" value="Unassembled WGS sequence"/>
</dbReference>
<keyword evidence="5 7" id="KW-0067">ATP-binding</keyword>
<dbReference type="Pfam" id="PF01580">
    <property type="entry name" value="FtsK_SpoIIIE"/>
    <property type="match status" value="1"/>
</dbReference>
<dbReference type="OrthoDB" id="9807790at2"/>
<dbReference type="CDD" id="cd01127">
    <property type="entry name" value="TrwB_TraG_TraD_VirD4"/>
    <property type="match status" value="1"/>
</dbReference>
<feature type="transmembrane region" description="Helical" evidence="9">
    <location>
        <begin position="192"/>
        <end position="215"/>
    </location>
</feature>
<evidence type="ECO:0000256" key="2">
    <source>
        <dbReference type="ARBA" id="ARBA00006474"/>
    </source>
</evidence>
<keyword evidence="9" id="KW-0472">Membrane</keyword>
<dbReference type="EMBL" id="JTFC01000031">
    <property type="protein sequence ID" value="RUS55299.1"/>
    <property type="molecule type" value="Genomic_DNA"/>
</dbReference>
<dbReference type="InterPro" id="IPR002543">
    <property type="entry name" value="FtsK_dom"/>
</dbReference>
<dbReference type="Pfam" id="PF17854">
    <property type="entry name" value="FtsK_alpha"/>
    <property type="match status" value="1"/>
</dbReference>
<evidence type="ECO:0000256" key="8">
    <source>
        <dbReference type="SAM" id="MobiDB-lite"/>
    </source>
</evidence>
<feature type="compositionally biased region" description="Basic residues" evidence="8">
    <location>
        <begin position="19"/>
        <end position="40"/>
    </location>
</feature>
<evidence type="ECO:0000256" key="5">
    <source>
        <dbReference type="ARBA" id="ARBA00022840"/>
    </source>
</evidence>
<proteinExistence type="inferred from homology"/>
<feature type="transmembrane region" description="Helical" evidence="9">
    <location>
        <begin position="112"/>
        <end position="132"/>
    </location>
</feature>
<keyword evidence="11" id="KW-0131">Cell cycle</keyword>
<dbReference type="Gene3D" id="3.30.980.40">
    <property type="match status" value="1"/>
</dbReference>
<name>A0A433RT10_9BACL</name>
<organism evidence="11 12">
    <name type="scientific">Candidatus Kurthia intestinigallinarum</name>
    <dbReference type="NCBI Taxonomy" id="1562256"/>
    <lineage>
        <taxon>Bacteria</taxon>
        <taxon>Bacillati</taxon>
        <taxon>Bacillota</taxon>
        <taxon>Bacilli</taxon>
        <taxon>Bacillales</taxon>
        <taxon>Caryophanaceae</taxon>
        <taxon>Kurthia</taxon>
    </lineage>
</organism>
<feature type="binding site" evidence="7">
    <location>
        <begin position="480"/>
        <end position="487"/>
    </location>
    <ligand>
        <name>ATP</name>
        <dbReference type="ChEBI" id="CHEBI:30616"/>
    </ligand>
</feature>
<dbReference type="InterPro" id="IPR027417">
    <property type="entry name" value="P-loop_NTPase"/>
</dbReference>
<dbReference type="RefSeq" id="WP_126990735.1">
    <property type="nucleotide sequence ID" value="NZ_JTFC01000031.1"/>
</dbReference>
<evidence type="ECO:0000256" key="1">
    <source>
        <dbReference type="ARBA" id="ARBA00004141"/>
    </source>
</evidence>
<evidence type="ECO:0000313" key="12">
    <source>
        <dbReference type="Proteomes" id="UP000288623"/>
    </source>
</evidence>
<keyword evidence="9" id="KW-1133">Transmembrane helix</keyword>
<dbReference type="Pfam" id="PF09397">
    <property type="entry name" value="FtsK_gamma"/>
    <property type="match status" value="1"/>
</dbReference>
<protein>
    <submittedName>
        <fullName evidence="11">Cell division protein FtsK</fullName>
    </submittedName>
</protein>
<feature type="transmembrane region" description="Helical" evidence="9">
    <location>
        <begin position="50"/>
        <end position="73"/>
    </location>
</feature>
<dbReference type="Gene3D" id="3.40.50.300">
    <property type="entry name" value="P-loop containing nucleotide triphosphate hydrolases"/>
    <property type="match status" value="1"/>
</dbReference>
<comment type="caution">
    <text evidence="11">The sequence shown here is derived from an EMBL/GenBank/DDBJ whole genome shotgun (WGS) entry which is preliminary data.</text>
</comment>
<accession>A0A433RT10</accession>
<feature type="domain" description="FtsK" evidence="10">
    <location>
        <begin position="462"/>
        <end position="659"/>
    </location>
</feature>
<keyword evidence="11" id="KW-0132">Cell division</keyword>
<dbReference type="PANTHER" id="PTHR22683">
    <property type="entry name" value="SPORULATION PROTEIN RELATED"/>
    <property type="match status" value="1"/>
</dbReference>
<evidence type="ECO:0000256" key="6">
    <source>
        <dbReference type="ARBA" id="ARBA00023125"/>
    </source>
</evidence>
<dbReference type="Gene3D" id="1.10.10.10">
    <property type="entry name" value="Winged helix-like DNA-binding domain superfamily/Winged helix DNA-binding domain"/>
    <property type="match status" value="1"/>
</dbReference>
<keyword evidence="3 7" id="KW-0547">Nucleotide-binding</keyword>
<evidence type="ECO:0000259" key="10">
    <source>
        <dbReference type="PROSITE" id="PS50901"/>
    </source>
</evidence>
<keyword evidence="9" id="KW-0812">Transmembrane</keyword>
<evidence type="ECO:0000256" key="3">
    <source>
        <dbReference type="ARBA" id="ARBA00022741"/>
    </source>
</evidence>
<dbReference type="GO" id="GO:0003677">
    <property type="term" value="F:DNA binding"/>
    <property type="evidence" value="ECO:0007669"/>
    <property type="project" value="UniProtKB-KW"/>
</dbReference>
<dbReference type="SMART" id="SM00382">
    <property type="entry name" value="AAA"/>
    <property type="match status" value="1"/>
</dbReference>
<dbReference type="SUPFAM" id="SSF46785">
    <property type="entry name" value="Winged helix' DNA-binding domain"/>
    <property type="match status" value="1"/>
</dbReference>
<comment type="subcellular location">
    <subcellularLocation>
        <location evidence="1">Membrane</location>
        <topology evidence="1">Multi-pass membrane protein</topology>
    </subcellularLocation>
</comment>
<evidence type="ECO:0000256" key="4">
    <source>
        <dbReference type="ARBA" id="ARBA00022829"/>
    </source>
</evidence>
<dbReference type="GO" id="GO:0051301">
    <property type="term" value="P:cell division"/>
    <property type="evidence" value="ECO:0007669"/>
    <property type="project" value="UniProtKB-KW"/>
</dbReference>
<dbReference type="AlphaFoldDB" id="A0A433RT10"/>
<feature type="compositionally biased region" description="Low complexity" evidence="8">
    <location>
        <begin position="1"/>
        <end position="18"/>
    </location>
</feature>
<evidence type="ECO:0000313" key="11">
    <source>
        <dbReference type="EMBL" id="RUS55299.1"/>
    </source>
</evidence>